<dbReference type="KEGG" id="jeo:JMA_11160"/>
<dbReference type="Pfam" id="PF14044">
    <property type="entry name" value="NETI"/>
    <property type="match status" value="1"/>
</dbReference>
<gene>
    <name evidence="2" type="ORF">JMA_11160</name>
</gene>
<sequence>MSKKWFDVEEHESIGDCLDRMAKEGYMPVRRMEEPVFKEVKDGSSVKQEPVRQKIRFQGQKSEQ</sequence>
<dbReference type="AlphaFoldDB" id="A0A0B5APK8"/>
<keyword evidence="3" id="KW-1185">Reference proteome</keyword>
<dbReference type="InterPro" id="IPR025930">
    <property type="entry name" value="NETI"/>
</dbReference>
<dbReference type="EMBL" id="CP009416">
    <property type="protein sequence ID" value="AJD90433.1"/>
    <property type="molecule type" value="Genomic_DNA"/>
</dbReference>
<proteinExistence type="predicted"/>
<feature type="region of interest" description="Disordered" evidence="1">
    <location>
        <begin position="40"/>
        <end position="64"/>
    </location>
</feature>
<dbReference type="OrthoDB" id="2354098at2"/>
<organism evidence="2 3">
    <name type="scientific">Jeotgalibacillus malaysiensis</name>
    <dbReference type="NCBI Taxonomy" id="1508404"/>
    <lineage>
        <taxon>Bacteria</taxon>
        <taxon>Bacillati</taxon>
        <taxon>Bacillota</taxon>
        <taxon>Bacilli</taxon>
        <taxon>Bacillales</taxon>
        <taxon>Caryophanaceae</taxon>
        <taxon>Jeotgalibacillus</taxon>
    </lineage>
</organism>
<accession>A0A0B5APK8</accession>
<dbReference type="BioCyc" id="JESP1508404:G14D9-10351-MONOMER"/>
<evidence type="ECO:0008006" key="4">
    <source>
        <dbReference type="Google" id="ProtNLM"/>
    </source>
</evidence>
<feature type="compositionally biased region" description="Basic and acidic residues" evidence="1">
    <location>
        <begin position="40"/>
        <end position="52"/>
    </location>
</feature>
<reference evidence="2 3" key="1">
    <citation type="submission" date="2014-08" db="EMBL/GenBank/DDBJ databases">
        <title>Complete genome of a marine bacteria Jeotgalibacillus malaysiensis.</title>
        <authorList>
            <person name="Yaakop A.S."/>
            <person name="Chan K.-G."/>
            <person name="Goh K.M."/>
        </authorList>
    </citation>
    <scope>NUCLEOTIDE SEQUENCE [LARGE SCALE GENOMIC DNA]</scope>
    <source>
        <strain evidence="2 3">D5</strain>
    </source>
</reference>
<name>A0A0B5APK8_9BACL</name>
<dbReference type="Proteomes" id="UP000031449">
    <property type="component" value="Chromosome"/>
</dbReference>
<evidence type="ECO:0000313" key="3">
    <source>
        <dbReference type="Proteomes" id="UP000031449"/>
    </source>
</evidence>
<protein>
    <recommendedName>
        <fullName evidence="4">NETI motif-containing protein</fullName>
    </recommendedName>
</protein>
<evidence type="ECO:0000313" key="2">
    <source>
        <dbReference type="EMBL" id="AJD90433.1"/>
    </source>
</evidence>
<evidence type="ECO:0000256" key="1">
    <source>
        <dbReference type="SAM" id="MobiDB-lite"/>
    </source>
</evidence>
<dbReference type="HOGENOM" id="CLU_199671_0_0_9"/>
<dbReference type="STRING" id="1508404.JMA_11160"/>